<reference evidence="3" key="1">
    <citation type="submission" date="2017-09" db="EMBL/GenBank/DDBJ databases">
        <authorList>
            <person name="Varghese N."/>
            <person name="Submissions S."/>
        </authorList>
    </citation>
    <scope>NUCLEOTIDE SEQUENCE [LARGE SCALE GENOMIC DNA]</scope>
    <source>
        <strain evidence="3">CGMCC 1.12641</strain>
    </source>
</reference>
<protein>
    <submittedName>
        <fullName evidence="2">Uncharacterized protein</fullName>
    </submittedName>
</protein>
<proteinExistence type="predicted"/>
<dbReference type="Proteomes" id="UP000219193">
    <property type="component" value="Unassembled WGS sequence"/>
</dbReference>
<keyword evidence="3" id="KW-1185">Reference proteome</keyword>
<dbReference type="AlphaFoldDB" id="A0A285X3P8"/>
<feature type="coiled-coil region" evidence="1">
    <location>
        <begin position="1"/>
        <end position="39"/>
    </location>
</feature>
<dbReference type="OrthoDB" id="1179307at2"/>
<sequence length="81" mass="9368">MEKVRKLIDLDKETLEILNAEAKNQNRSLKNLLESTLQNEAQKLATPSPKYQKMMDEMLERVSKGDVEFTPVSEIKKQYGL</sequence>
<evidence type="ECO:0000256" key="1">
    <source>
        <dbReference type="SAM" id="Coils"/>
    </source>
</evidence>
<organism evidence="2 3">
    <name type="scientific">Salinimicrobium sediminis</name>
    <dbReference type="NCBI Taxonomy" id="1343891"/>
    <lineage>
        <taxon>Bacteria</taxon>
        <taxon>Pseudomonadati</taxon>
        <taxon>Bacteroidota</taxon>
        <taxon>Flavobacteriia</taxon>
        <taxon>Flavobacteriales</taxon>
        <taxon>Flavobacteriaceae</taxon>
        <taxon>Salinimicrobium</taxon>
    </lineage>
</organism>
<dbReference type="RefSeq" id="WP_097054774.1">
    <property type="nucleotide sequence ID" value="NZ_OCMF01000001.1"/>
</dbReference>
<gene>
    <name evidence="2" type="ORF">SAMN06296241_0519</name>
</gene>
<dbReference type="EMBL" id="OCMF01000001">
    <property type="protein sequence ID" value="SOC78999.1"/>
    <property type="molecule type" value="Genomic_DNA"/>
</dbReference>
<accession>A0A285X3P8</accession>
<keyword evidence="1" id="KW-0175">Coiled coil</keyword>
<evidence type="ECO:0000313" key="3">
    <source>
        <dbReference type="Proteomes" id="UP000219193"/>
    </source>
</evidence>
<evidence type="ECO:0000313" key="2">
    <source>
        <dbReference type="EMBL" id="SOC78999.1"/>
    </source>
</evidence>
<name>A0A285X3P8_9FLAO</name>